<feature type="active site" description="Nucleophile" evidence="4">
    <location>
        <position position="370"/>
    </location>
</feature>
<organism evidence="7 8">
    <name type="scientific">Priestia endophytica</name>
    <dbReference type="NCBI Taxonomy" id="135735"/>
    <lineage>
        <taxon>Bacteria</taxon>
        <taxon>Bacillati</taxon>
        <taxon>Bacillota</taxon>
        <taxon>Bacilli</taxon>
        <taxon>Bacillales</taxon>
        <taxon>Bacillaceae</taxon>
        <taxon>Priestia</taxon>
    </lineage>
</organism>
<dbReference type="PRINTS" id="PR00131">
    <property type="entry name" value="GLHYDRLASE1"/>
</dbReference>
<dbReference type="InterPro" id="IPR017853">
    <property type="entry name" value="GH"/>
</dbReference>
<gene>
    <name evidence="7" type="ORF">A3864_11950</name>
</gene>
<evidence type="ECO:0000256" key="2">
    <source>
        <dbReference type="ARBA" id="ARBA00022801"/>
    </source>
</evidence>
<dbReference type="GO" id="GO:0005829">
    <property type="term" value="C:cytosol"/>
    <property type="evidence" value="ECO:0007669"/>
    <property type="project" value="TreeGrafter"/>
</dbReference>
<evidence type="ECO:0000313" key="7">
    <source>
        <dbReference type="EMBL" id="RAS77244.1"/>
    </source>
</evidence>
<dbReference type="InterPro" id="IPR033132">
    <property type="entry name" value="GH_1_N_CS"/>
</dbReference>
<keyword evidence="7" id="KW-0614">Plasmid</keyword>
<evidence type="ECO:0000256" key="6">
    <source>
        <dbReference type="RuleBase" id="RU004468"/>
    </source>
</evidence>
<evidence type="ECO:0000256" key="1">
    <source>
        <dbReference type="ARBA" id="ARBA00010838"/>
    </source>
</evidence>
<dbReference type="EMBL" id="LVYK01000022">
    <property type="protein sequence ID" value="RAS77244.1"/>
    <property type="molecule type" value="Genomic_DNA"/>
</dbReference>
<evidence type="ECO:0000256" key="4">
    <source>
        <dbReference type="PROSITE-ProRule" id="PRU10055"/>
    </source>
</evidence>
<dbReference type="InterPro" id="IPR001360">
    <property type="entry name" value="Glyco_hydro_1"/>
</dbReference>
<comment type="similarity">
    <text evidence="1 5">Belongs to the glycosyl hydrolase 1 family.</text>
</comment>
<dbReference type="PANTHER" id="PTHR10353:SF122">
    <property type="entry name" value="6-PHOSPHO-BETA-GLUCOSIDASE ASCB-RELATED"/>
    <property type="match status" value="1"/>
</dbReference>
<accession>A0AAX1QC84</accession>
<dbReference type="PANTHER" id="PTHR10353">
    <property type="entry name" value="GLYCOSYL HYDROLASE"/>
    <property type="match status" value="1"/>
</dbReference>
<keyword evidence="2 6" id="KW-0378">Hydrolase</keyword>
<dbReference type="RefSeq" id="WP_113765503.1">
    <property type="nucleotide sequence ID" value="NZ_LVYK01000022.1"/>
</dbReference>
<evidence type="ECO:0000313" key="8">
    <source>
        <dbReference type="Proteomes" id="UP000250174"/>
    </source>
</evidence>
<comment type="caution">
    <text evidence="7">The sequence shown here is derived from an EMBL/GenBank/DDBJ whole genome shotgun (WGS) entry which is preliminary data.</text>
</comment>
<dbReference type="InterPro" id="IPR018120">
    <property type="entry name" value="Glyco_hydro_1_AS"/>
</dbReference>
<dbReference type="PROSITE" id="PS00653">
    <property type="entry name" value="GLYCOSYL_HYDROL_F1_2"/>
    <property type="match status" value="1"/>
</dbReference>
<geneLocation type="plasmid" evidence="7">
    <name>pBEH1</name>
</geneLocation>
<dbReference type="FunFam" id="3.20.20.80:FF:000004">
    <property type="entry name" value="Beta-glucosidase 6-phospho-beta-glucosidase"/>
    <property type="match status" value="1"/>
</dbReference>
<dbReference type="GO" id="GO:0016052">
    <property type="term" value="P:carbohydrate catabolic process"/>
    <property type="evidence" value="ECO:0007669"/>
    <property type="project" value="TreeGrafter"/>
</dbReference>
<dbReference type="GO" id="GO:0008422">
    <property type="term" value="F:beta-glucosidase activity"/>
    <property type="evidence" value="ECO:0007669"/>
    <property type="project" value="TreeGrafter"/>
</dbReference>
<keyword evidence="3 6" id="KW-0326">Glycosidase</keyword>
<evidence type="ECO:0000256" key="5">
    <source>
        <dbReference type="RuleBase" id="RU003690"/>
    </source>
</evidence>
<name>A0AAX1QC84_9BACI</name>
<sequence length="472" mass="54011">MKHKNLKPFSNNFLWGASTSAYQVEGAWNEDGKGPSVMDMREEFPEGTTDFKVASDHYHHYKEDVSLMAEMGFKAYRFSIAWTRIIPNGTGEVNSKGIEFYNNLINELIKYNIEPIVTMYHFDLPHVLQEKGGWSNRETIEAFVEYAKVLLNSYGDRVKYWLTINEQNMMIMHGKALGILDSNLEEVDCELYQQNHHMLVAQAKVIDLCHQMLPAALIGPAPNIAYVYPATSKPEDVLAAQNFNAIRNWLYLDAAIYGRYNATAWSFLEEKGYVPTIVDGDMDILQKANPDFIAFNYYATKTVEASVEDGNEKIGTGDQEIVIGEKGVYKGHSNPHLPTNDFGWQIDPVGFRATLREVYERYQLPIIITENGLGAIDKVEEDGSINDTYRINYYKQHLEQMQLAITDGVDVFGYCPWSAIDLISTHSGAKKRYGFIFVDREEFNLKELRRIPKQSFYWYKDVIASNGESLDY</sequence>
<dbReference type="Proteomes" id="UP000250174">
    <property type="component" value="Unassembled WGS sequence"/>
</dbReference>
<evidence type="ECO:0000256" key="3">
    <source>
        <dbReference type="ARBA" id="ARBA00023295"/>
    </source>
</evidence>
<dbReference type="PROSITE" id="PS00572">
    <property type="entry name" value="GLYCOSYL_HYDROL_F1_1"/>
    <property type="match status" value="1"/>
</dbReference>
<dbReference type="AlphaFoldDB" id="A0AAX1QC84"/>
<protein>
    <submittedName>
        <fullName evidence="7">6-phospho-beta-glucosidase</fullName>
    </submittedName>
</protein>
<reference evidence="7 8" key="1">
    <citation type="submission" date="2016-03" db="EMBL/GenBank/DDBJ databases">
        <title>Comparison of Bacillus endophyticus and B. anthracis characteristics using whole genome sequence analysis and microbiological techniques.</title>
        <authorList>
            <person name="Lekota K.E."/>
            <person name="Mafofo J."/>
            <person name="Rees J."/>
            <person name="Muchadeyi F.C."/>
            <person name="Madoroba E."/>
            <person name="Van Heerden H."/>
        </authorList>
    </citation>
    <scope>NUCLEOTIDE SEQUENCE [LARGE SCALE GENOMIC DNA]</scope>
    <source>
        <strain evidence="7 8">3631_10C</strain>
        <plasmid evidence="7">pBEH1</plasmid>
    </source>
</reference>
<dbReference type="SUPFAM" id="SSF51445">
    <property type="entry name" value="(Trans)glycosidases"/>
    <property type="match status" value="1"/>
</dbReference>
<dbReference type="Gene3D" id="3.20.20.80">
    <property type="entry name" value="Glycosidases"/>
    <property type="match status" value="1"/>
</dbReference>
<proteinExistence type="inferred from homology"/>
<dbReference type="Pfam" id="PF00232">
    <property type="entry name" value="Glyco_hydro_1"/>
    <property type="match status" value="1"/>
</dbReference>